<dbReference type="EMBL" id="BK014726">
    <property type="protein sequence ID" value="DAD72844.1"/>
    <property type="molecule type" value="Genomic_DNA"/>
</dbReference>
<organism evidence="1">
    <name type="scientific">Siphoviridae sp. ctYBm1</name>
    <dbReference type="NCBI Taxonomy" id="2826374"/>
    <lineage>
        <taxon>Viruses</taxon>
        <taxon>Duplodnaviria</taxon>
        <taxon>Heunggongvirae</taxon>
        <taxon>Uroviricota</taxon>
        <taxon>Caudoviricetes</taxon>
    </lineage>
</organism>
<reference evidence="1" key="1">
    <citation type="journal article" date="2021" name="Proc. Natl. Acad. Sci. U.S.A.">
        <title>A Catalog of Tens of Thousands of Viruses from Human Metagenomes Reveals Hidden Associations with Chronic Diseases.</title>
        <authorList>
            <person name="Tisza M.J."/>
            <person name="Buck C.B."/>
        </authorList>
    </citation>
    <scope>NUCLEOTIDE SEQUENCE</scope>
    <source>
        <strain evidence="1">CtYBm1</strain>
    </source>
</reference>
<protein>
    <submittedName>
        <fullName evidence="1">NinG protein</fullName>
    </submittedName>
</protein>
<evidence type="ECO:0000313" key="1">
    <source>
        <dbReference type="EMBL" id="DAD72844.1"/>
    </source>
</evidence>
<name>A0A8S5LS41_9CAUD</name>
<sequence length="143" mass="17008">MFQNDYTRENLSDLSYKKLLTFDNFGDRLNFLSLINRGYKSPREISNTFYKSRIWRDMRDYIIARDLGYDLGVKDVEIEGPPLVHHMIPLTEEDILEWREDIILNPDLLITTSYNTHNIIHYGFGRVQSMNYVERAPGDTKLW</sequence>
<proteinExistence type="predicted"/>
<accession>A0A8S5LS41</accession>